<dbReference type="CDD" id="cd04301">
    <property type="entry name" value="NAT_SF"/>
    <property type="match status" value="1"/>
</dbReference>
<dbReference type="Proteomes" id="UP001379533">
    <property type="component" value="Chromosome"/>
</dbReference>
<organism evidence="6 7">
    <name type="scientific">Pendulispora brunnea</name>
    <dbReference type="NCBI Taxonomy" id="2905690"/>
    <lineage>
        <taxon>Bacteria</taxon>
        <taxon>Pseudomonadati</taxon>
        <taxon>Myxococcota</taxon>
        <taxon>Myxococcia</taxon>
        <taxon>Myxococcales</taxon>
        <taxon>Sorangiineae</taxon>
        <taxon>Pendulisporaceae</taxon>
        <taxon>Pendulispora</taxon>
    </lineage>
</organism>
<dbReference type="SUPFAM" id="SSF55729">
    <property type="entry name" value="Acyl-CoA N-acyltransferases (Nat)"/>
    <property type="match status" value="1"/>
</dbReference>
<keyword evidence="2" id="KW-0645">Protease</keyword>
<sequence length="385" mass="41246">MEPDNPLLDDFVLSLARRSPARVCFVPTASGDFAAYITRFYRAFSRKCLATDLTLFSAGSLPRQPAHTADLPAFLGEQDVIYVGGGSTANLRALWRAHGIDRMLRDAWSAGAVLCGVSAGMLCWFQSSITDSFGGPAPLHDGLAFLEGSACPHYDGEAWRRPTYHRLVASGELPGGYAADDGAALHFTGTSLVGVVSSRPEASAYRVTLHDGQLVEERLPTRFLGAIARRATAAELPLLPAVEAAADERFAAMGYAPLPPPGSSETLAAALFVLVAGEPPVGFARVEVVDGIAHLEQLSVHPVHQGRGFGAALLEGAFQEAQRLGYSEMTLVTFADVPWNAPFYARHGFRELDVLTLGLEALRAKERSLGLDAMGRRVVMKRTTP</sequence>
<dbReference type="InterPro" id="IPR029062">
    <property type="entry name" value="Class_I_gatase-like"/>
</dbReference>
<name>A0ABZ2K828_9BACT</name>
<dbReference type="Gene3D" id="3.40.50.880">
    <property type="match status" value="1"/>
</dbReference>
<evidence type="ECO:0000256" key="4">
    <source>
        <dbReference type="ARBA" id="ARBA00022825"/>
    </source>
</evidence>
<dbReference type="InterPro" id="IPR000182">
    <property type="entry name" value="GNAT_dom"/>
</dbReference>
<dbReference type="InterPro" id="IPR016181">
    <property type="entry name" value="Acyl_CoA_acyltransferase"/>
</dbReference>
<protein>
    <submittedName>
        <fullName evidence="6">GNAT family N-acetyltransferase</fullName>
        <ecNumber evidence="6">2.3.1.-</ecNumber>
    </submittedName>
</protein>
<dbReference type="Pfam" id="PF13508">
    <property type="entry name" value="Acetyltransf_7"/>
    <property type="match status" value="1"/>
</dbReference>
<dbReference type="Gene3D" id="3.40.630.30">
    <property type="match status" value="1"/>
</dbReference>
<proteinExistence type="inferred from homology"/>
<gene>
    <name evidence="6" type="ORF">LZC95_51555</name>
</gene>
<comment type="similarity">
    <text evidence="1">Belongs to the peptidase S51 family.</text>
</comment>
<keyword evidence="7" id="KW-1185">Reference proteome</keyword>
<evidence type="ECO:0000256" key="3">
    <source>
        <dbReference type="ARBA" id="ARBA00022801"/>
    </source>
</evidence>
<dbReference type="EMBL" id="CP089982">
    <property type="protein sequence ID" value="WXA94847.1"/>
    <property type="molecule type" value="Genomic_DNA"/>
</dbReference>
<dbReference type="PANTHER" id="PTHR20842">
    <property type="entry name" value="PROTEASE S51 ALPHA-ASPARTYL DIPEPTIDASE"/>
    <property type="match status" value="1"/>
</dbReference>
<feature type="domain" description="N-acetyltransferase" evidence="5">
    <location>
        <begin position="226"/>
        <end position="385"/>
    </location>
</feature>
<dbReference type="CDD" id="cd03146">
    <property type="entry name" value="GAT1_Peptidase_E"/>
    <property type="match status" value="1"/>
</dbReference>
<dbReference type="Pfam" id="PF03575">
    <property type="entry name" value="Peptidase_S51"/>
    <property type="match status" value="1"/>
</dbReference>
<dbReference type="PANTHER" id="PTHR20842:SF0">
    <property type="entry name" value="ALPHA-ASPARTYL DIPEPTIDASE"/>
    <property type="match status" value="1"/>
</dbReference>
<evidence type="ECO:0000256" key="1">
    <source>
        <dbReference type="ARBA" id="ARBA00006534"/>
    </source>
</evidence>
<dbReference type="SUPFAM" id="SSF52317">
    <property type="entry name" value="Class I glutamine amidotransferase-like"/>
    <property type="match status" value="1"/>
</dbReference>
<dbReference type="PROSITE" id="PS51186">
    <property type="entry name" value="GNAT"/>
    <property type="match status" value="1"/>
</dbReference>
<reference evidence="6 7" key="1">
    <citation type="submission" date="2021-12" db="EMBL/GenBank/DDBJ databases">
        <title>Discovery of the Pendulisporaceae a myxobacterial family with distinct sporulation behavior and unique specialized metabolism.</title>
        <authorList>
            <person name="Garcia R."/>
            <person name="Popoff A."/>
            <person name="Bader C.D."/>
            <person name="Loehr J."/>
            <person name="Walesch S."/>
            <person name="Walt C."/>
            <person name="Boldt J."/>
            <person name="Bunk B."/>
            <person name="Haeckl F.J.F.P.J."/>
            <person name="Gunesch A.P."/>
            <person name="Birkelbach J."/>
            <person name="Nuebel U."/>
            <person name="Pietschmann T."/>
            <person name="Bach T."/>
            <person name="Mueller R."/>
        </authorList>
    </citation>
    <scope>NUCLEOTIDE SEQUENCE [LARGE SCALE GENOMIC DNA]</scope>
    <source>
        <strain evidence="6 7">MSr12523</strain>
    </source>
</reference>
<keyword evidence="4" id="KW-0720">Serine protease</keyword>
<evidence type="ECO:0000259" key="5">
    <source>
        <dbReference type="PROSITE" id="PS51186"/>
    </source>
</evidence>
<evidence type="ECO:0000313" key="6">
    <source>
        <dbReference type="EMBL" id="WXA94847.1"/>
    </source>
</evidence>
<accession>A0ABZ2K828</accession>
<keyword evidence="6" id="KW-0012">Acyltransferase</keyword>
<dbReference type="EC" id="2.3.1.-" evidence="6"/>
<keyword evidence="3" id="KW-0378">Hydrolase</keyword>
<evidence type="ECO:0000256" key="2">
    <source>
        <dbReference type="ARBA" id="ARBA00022670"/>
    </source>
</evidence>
<dbReference type="InterPro" id="IPR005320">
    <property type="entry name" value="Peptidase_S51"/>
</dbReference>
<keyword evidence="6" id="KW-0808">Transferase</keyword>
<dbReference type="GO" id="GO:0016746">
    <property type="term" value="F:acyltransferase activity"/>
    <property type="evidence" value="ECO:0007669"/>
    <property type="project" value="UniProtKB-KW"/>
</dbReference>
<evidence type="ECO:0000313" key="7">
    <source>
        <dbReference type="Proteomes" id="UP001379533"/>
    </source>
</evidence>